<reference evidence="2" key="1">
    <citation type="submission" date="2023-03" db="EMBL/GenBank/DDBJ databases">
        <title>Massive genome expansion in bonnet fungi (Mycena s.s.) driven by repeated elements and novel gene families across ecological guilds.</title>
        <authorList>
            <consortium name="Lawrence Berkeley National Laboratory"/>
            <person name="Harder C.B."/>
            <person name="Miyauchi S."/>
            <person name="Viragh M."/>
            <person name="Kuo A."/>
            <person name="Thoen E."/>
            <person name="Andreopoulos B."/>
            <person name="Lu D."/>
            <person name="Skrede I."/>
            <person name="Drula E."/>
            <person name="Henrissat B."/>
            <person name="Morin E."/>
            <person name="Kohler A."/>
            <person name="Barry K."/>
            <person name="LaButti K."/>
            <person name="Morin E."/>
            <person name="Salamov A."/>
            <person name="Lipzen A."/>
            <person name="Mereny Z."/>
            <person name="Hegedus B."/>
            <person name="Baldrian P."/>
            <person name="Stursova M."/>
            <person name="Weitz H."/>
            <person name="Taylor A."/>
            <person name="Grigoriev I.V."/>
            <person name="Nagy L.G."/>
            <person name="Martin F."/>
            <person name="Kauserud H."/>
        </authorList>
    </citation>
    <scope>NUCLEOTIDE SEQUENCE</scope>
    <source>
        <strain evidence="2">CBHHK067</strain>
    </source>
</reference>
<feature type="region of interest" description="Disordered" evidence="1">
    <location>
        <begin position="268"/>
        <end position="292"/>
    </location>
</feature>
<accession>A0AAD7GRK8</accession>
<sequence>MLPRTRAGGVGLGVHRVPSLCRPHLSIIVGRTRGADCACRGTPWKGTRTCAWRTFLAHGAEMHVGVIILAYCVPSLRRPDYVSVIVGCGTDVGLGGVVREGDVFRPPPHAQAAADARQRMRRSFAPARGRCQLARRPSQWDAIGMGTQDKDSVGTGRGLSYCRVPSAATRHNTRALGSLHRGNTTRAVSASAYLGCCLMHTTTRSRGPGLPLTDATHSRPLAAAPRIRTRCPWSGRYVERCGRVHRAWRRYKHAAQVRVDALRPAYIPGNPARRPASARAGSRDGGAAGSCRATHGLNLDKGDCRGTRAWKTDL</sequence>
<proteinExistence type="predicted"/>
<evidence type="ECO:0000313" key="3">
    <source>
        <dbReference type="Proteomes" id="UP001221757"/>
    </source>
</evidence>
<feature type="compositionally biased region" description="Low complexity" evidence="1">
    <location>
        <begin position="268"/>
        <end position="280"/>
    </location>
</feature>
<name>A0AAD7GRK8_MYCRO</name>
<gene>
    <name evidence="2" type="ORF">B0H17DRAFT_67900</name>
</gene>
<organism evidence="2 3">
    <name type="scientific">Mycena rosella</name>
    <name type="common">Pink bonnet</name>
    <name type="synonym">Agaricus rosellus</name>
    <dbReference type="NCBI Taxonomy" id="1033263"/>
    <lineage>
        <taxon>Eukaryota</taxon>
        <taxon>Fungi</taxon>
        <taxon>Dikarya</taxon>
        <taxon>Basidiomycota</taxon>
        <taxon>Agaricomycotina</taxon>
        <taxon>Agaricomycetes</taxon>
        <taxon>Agaricomycetidae</taxon>
        <taxon>Agaricales</taxon>
        <taxon>Marasmiineae</taxon>
        <taxon>Mycenaceae</taxon>
        <taxon>Mycena</taxon>
    </lineage>
</organism>
<evidence type="ECO:0000313" key="2">
    <source>
        <dbReference type="EMBL" id="KAJ7703700.1"/>
    </source>
</evidence>
<evidence type="ECO:0000256" key="1">
    <source>
        <dbReference type="SAM" id="MobiDB-lite"/>
    </source>
</evidence>
<dbReference type="AlphaFoldDB" id="A0AAD7GRK8"/>
<dbReference type="Proteomes" id="UP001221757">
    <property type="component" value="Unassembled WGS sequence"/>
</dbReference>
<protein>
    <submittedName>
        <fullName evidence="2">Uncharacterized protein</fullName>
    </submittedName>
</protein>
<dbReference type="EMBL" id="JARKIE010000012">
    <property type="protein sequence ID" value="KAJ7703700.1"/>
    <property type="molecule type" value="Genomic_DNA"/>
</dbReference>
<keyword evidence="3" id="KW-1185">Reference proteome</keyword>
<comment type="caution">
    <text evidence="2">The sequence shown here is derived from an EMBL/GenBank/DDBJ whole genome shotgun (WGS) entry which is preliminary data.</text>
</comment>